<organism evidence="6 7">
    <name type="scientific">Hymenobacter tibetensis</name>
    <dbReference type="NCBI Taxonomy" id="497967"/>
    <lineage>
        <taxon>Bacteria</taxon>
        <taxon>Pseudomonadati</taxon>
        <taxon>Bacteroidota</taxon>
        <taxon>Cytophagia</taxon>
        <taxon>Cytophagales</taxon>
        <taxon>Hymenobacteraceae</taxon>
        <taxon>Hymenobacter</taxon>
    </lineage>
</organism>
<keyword evidence="3" id="KW-0804">Transcription</keyword>
<dbReference type="CDD" id="cd01392">
    <property type="entry name" value="HTH_LacI"/>
    <property type="match status" value="1"/>
</dbReference>
<reference evidence="6 7" key="1">
    <citation type="submission" date="2022-03" db="EMBL/GenBank/DDBJ databases">
        <title>Hymenobactersp. isolated from the air.</title>
        <authorList>
            <person name="Won M."/>
            <person name="Kwon S.-W."/>
        </authorList>
    </citation>
    <scope>NUCLEOTIDE SEQUENCE [LARGE SCALE GENOMIC DNA]</scope>
    <source>
        <strain evidence="6 7">KACC 21982</strain>
        <plasmid evidence="6 7">unnamed4</plasmid>
    </source>
</reference>
<dbReference type="PROSITE" id="PS50943">
    <property type="entry name" value="HTH_CROC1"/>
    <property type="match status" value="1"/>
</dbReference>
<geneLocation type="plasmid" evidence="6 7">
    <name>unnamed4</name>
</geneLocation>
<dbReference type="CDD" id="cd06267">
    <property type="entry name" value="PBP1_LacI_sugar_binding-like"/>
    <property type="match status" value="1"/>
</dbReference>
<dbReference type="InterPro" id="IPR028082">
    <property type="entry name" value="Peripla_BP_I"/>
</dbReference>
<evidence type="ECO:0000313" key="6">
    <source>
        <dbReference type="EMBL" id="UOG77555.1"/>
    </source>
</evidence>
<accession>A0ABY4D531</accession>
<dbReference type="InterPro" id="IPR010982">
    <property type="entry name" value="Lambda_DNA-bd_dom_sf"/>
</dbReference>
<dbReference type="Gene3D" id="3.40.50.2300">
    <property type="match status" value="2"/>
</dbReference>
<keyword evidence="6" id="KW-0614">Plasmid</keyword>
<dbReference type="PROSITE" id="PS50932">
    <property type="entry name" value="HTH_LACI_2"/>
    <property type="match status" value="1"/>
</dbReference>
<dbReference type="Proteomes" id="UP000831113">
    <property type="component" value="Plasmid unnamed4"/>
</dbReference>
<sequence length="399" mass="44042">MVKCTKCLSVDSVMRAGFVRGQQRYRCKACKYHFTNEKDTPSPQRKRPQATTISDVARVLGITPSTVSRALNGHHDISVNTRQSILEVARQLNYHPNLLAQSLKSSKTNTIGVVIPDIERPFFATAVSGIQQVVGEAGYRVMICQSKESYETEVSSVQALIASRVDGLLICFSRETENFDHVKPQACRGISLVQFDRVCNEVESAKVILDDWNGAFTLTEHLIAQGARRIAILAGPESLLISRNRLAGYVSALQKHNLPVCDELRAHINFQSDSVVAILDAWLALPTPPDAIFAINYVNAFDLLVALKARGQRVPQDIAVVGFGDEFMASMIEPGLTTVNLHPYRIGQQAARLFLQQINQEEDFEPYTVVVSGDLVVRQSSLKKKASSSSKASEMVVEI</sequence>
<evidence type="ECO:0000256" key="2">
    <source>
        <dbReference type="ARBA" id="ARBA00023125"/>
    </source>
</evidence>
<dbReference type="SUPFAM" id="SSF47413">
    <property type="entry name" value="lambda repressor-like DNA-binding domains"/>
    <property type="match status" value="1"/>
</dbReference>
<dbReference type="PANTHER" id="PTHR30146">
    <property type="entry name" value="LACI-RELATED TRANSCRIPTIONAL REPRESSOR"/>
    <property type="match status" value="1"/>
</dbReference>
<keyword evidence="2" id="KW-0238">DNA-binding</keyword>
<dbReference type="SMART" id="SM00354">
    <property type="entry name" value="HTH_LACI"/>
    <property type="match status" value="1"/>
</dbReference>
<keyword evidence="1" id="KW-0805">Transcription regulation</keyword>
<dbReference type="InterPro" id="IPR000843">
    <property type="entry name" value="HTH_LacI"/>
</dbReference>
<dbReference type="Pfam" id="PF13377">
    <property type="entry name" value="Peripla_BP_3"/>
    <property type="match status" value="1"/>
</dbReference>
<feature type="domain" description="HTH lacI-type" evidence="4">
    <location>
        <begin position="51"/>
        <end position="105"/>
    </location>
</feature>
<evidence type="ECO:0000313" key="7">
    <source>
        <dbReference type="Proteomes" id="UP000831113"/>
    </source>
</evidence>
<name>A0ABY4D531_9BACT</name>
<keyword evidence="7" id="KW-1185">Reference proteome</keyword>
<protein>
    <submittedName>
        <fullName evidence="6">Substrate-binding domain-containing protein</fullName>
    </submittedName>
</protein>
<dbReference type="RefSeq" id="WP_243803419.1">
    <property type="nucleotide sequence ID" value="NZ_CP094673.1"/>
</dbReference>
<gene>
    <name evidence="6" type="ORF">MTX78_24745</name>
</gene>
<feature type="domain" description="HTH cro/C1-type" evidence="5">
    <location>
        <begin position="52"/>
        <end position="99"/>
    </location>
</feature>
<proteinExistence type="predicted"/>
<evidence type="ECO:0000259" key="5">
    <source>
        <dbReference type="PROSITE" id="PS50943"/>
    </source>
</evidence>
<dbReference type="PANTHER" id="PTHR30146:SF109">
    <property type="entry name" value="HTH-TYPE TRANSCRIPTIONAL REGULATOR GALS"/>
    <property type="match status" value="1"/>
</dbReference>
<dbReference type="EMBL" id="CP094673">
    <property type="protein sequence ID" value="UOG77555.1"/>
    <property type="molecule type" value="Genomic_DNA"/>
</dbReference>
<evidence type="ECO:0000256" key="3">
    <source>
        <dbReference type="ARBA" id="ARBA00023163"/>
    </source>
</evidence>
<dbReference type="SUPFAM" id="SSF53822">
    <property type="entry name" value="Periplasmic binding protein-like I"/>
    <property type="match status" value="1"/>
</dbReference>
<evidence type="ECO:0000256" key="1">
    <source>
        <dbReference type="ARBA" id="ARBA00023015"/>
    </source>
</evidence>
<dbReference type="InterPro" id="IPR046335">
    <property type="entry name" value="LacI/GalR-like_sensor"/>
</dbReference>
<dbReference type="Pfam" id="PF00356">
    <property type="entry name" value="LacI"/>
    <property type="match status" value="1"/>
</dbReference>
<dbReference type="InterPro" id="IPR001387">
    <property type="entry name" value="Cro/C1-type_HTH"/>
</dbReference>
<evidence type="ECO:0000259" key="4">
    <source>
        <dbReference type="PROSITE" id="PS50932"/>
    </source>
</evidence>
<dbReference type="Gene3D" id="1.10.260.40">
    <property type="entry name" value="lambda repressor-like DNA-binding domains"/>
    <property type="match status" value="1"/>
</dbReference>